<feature type="compositionally biased region" description="Low complexity" evidence="4">
    <location>
        <begin position="43"/>
        <end position="53"/>
    </location>
</feature>
<feature type="binding site" evidence="3">
    <location>
        <position position="365"/>
    </location>
    <ligand>
        <name>Mn(2+)</name>
        <dbReference type="ChEBI" id="CHEBI:29035"/>
        <label>2</label>
    </ligand>
</feature>
<proteinExistence type="predicted"/>
<feature type="chain" id="PRO_5019309423" description="Cupin type-1 domain-containing protein" evidence="5">
    <location>
        <begin position="20"/>
        <end position="472"/>
    </location>
</feature>
<feature type="binding site" evidence="3">
    <location>
        <position position="182"/>
    </location>
    <ligand>
        <name>Mn(2+)</name>
        <dbReference type="ChEBI" id="CHEBI:29035"/>
        <label>1</label>
    </ligand>
</feature>
<feature type="domain" description="Cupin type-1" evidence="6">
    <location>
        <begin position="139"/>
        <end position="282"/>
    </location>
</feature>
<reference evidence="7 8" key="1">
    <citation type="journal article" date="2018" name="Evol. Lett.">
        <title>Horizontal gene cluster transfer increased hallucinogenic mushroom diversity.</title>
        <authorList>
            <person name="Reynolds H.T."/>
            <person name="Vijayakumar V."/>
            <person name="Gluck-Thaler E."/>
            <person name="Korotkin H.B."/>
            <person name="Matheny P.B."/>
            <person name="Slot J.C."/>
        </authorList>
    </citation>
    <scope>NUCLEOTIDE SEQUENCE [LARGE SCALE GENOMIC DNA]</scope>
    <source>
        <strain evidence="7 8">SRW20</strain>
    </source>
</reference>
<evidence type="ECO:0000256" key="2">
    <source>
        <dbReference type="PIRSR" id="PIRSR617774-1"/>
    </source>
</evidence>
<dbReference type="PANTHER" id="PTHR35848:SF9">
    <property type="entry name" value="SLL1358 PROTEIN"/>
    <property type="match status" value="1"/>
</dbReference>
<dbReference type="SUPFAM" id="SSF51182">
    <property type="entry name" value="RmlC-like cupins"/>
    <property type="match status" value="1"/>
</dbReference>
<dbReference type="InterPro" id="IPR017774">
    <property type="entry name" value="Bicupin_oxalate_deCO2ase/Oxase"/>
</dbReference>
<dbReference type="NCBIfam" id="TIGR03404">
    <property type="entry name" value="bicupin_oxalic"/>
    <property type="match status" value="1"/>
</dbReference>
<dbReference type="AlphaFoldDB" id="A0A409XXG6"/>
<feature type="active site" description="Proton donor" evidence="2">
    <location>
        <position position="423"/>
    </location>
</feature>
<evidence type="ECO:0000256" key="3">
    <source>
        <dbReference type="PIRSR" id="PIRSR617774-2"/>
    </source>
</evidence>
<dbReference type="InterPro" id="IPR006045">
    <property type="entry name" value="Cupin_1"/>
</dbReference>
<dbReference type="Pfam" id="PF00190">
    <property type="entry name" value="Cupin_1"/>
    <property type="match status" value="2"/>
</dbReference>
<name>A0A409XXG6_9AGAR</name>
<evidence type="ECO:0000256" key="1">
    <source>
        <dbReference type="ARBA" id="ARBA00022723"/>
    </source>
</evidence>
<dbReference type="CDD" id="cd20304">
    <property type="entry name" value="cupin_OxDC_N"/>
    <property type="match status" value="1"/>
</dbReference>
<feature type="compositionally biased region" description="Low complexity" evidence="4">
    <location>
        <begin position="60"/>
        <end position="74"/>
    </location>
</feature>
<dbReference type="CDD" id="cd20305">
    <property type="entry name" value="cupin_OxDC_C"/>
    <property type="match status" value="1"/>
</dbReference>
<sequence>MIRISYCLIALLLSNSGFAAPAAKPDSAGAVIAAAVSSSSPLSSGAPKLSSSAPHPPSSSTPSATGSAAEPSATVPFIKLDPNSPLWNESAEGTPEAIRGSLGGTILGPTNDPIVKQNPDLLAPPSTDHGDVSNAKWPFSLSHNRLQTGGWARQENIEVMPIATQMASVNMRLEAGAIRELHWHKTAEWAYVLKGQTQVTSVDQNGKNFIGNVNAGDLWYFPPGVPHSLQATNTDPDGSEFLLIFPDGAFSEDSTFLLTDWLSHVPVEVLAKNFQTNISAFAHIPAQELYIFPSTPPSTSGSQLPTSPQGLVDSPFTFPLSQMQATKLDGGSVKVVDSRTFPVAQAIAAAEVTVEPGALRELHWHPTQDEWSFFIEGEGRVTVFASQSNARTFNYQAGDIGYVPATMGHYVENTGNTTLRFLEIFNSNMFEDISLSNWLALTPPELVKAHLGFDDETISHLTKTKQEVIGPA</sequence>
<evidence type="ECO:0000313" key="8">
    <source>
        <dbReference type="Proteomes" id="UP000284706"/>
    </source>
</evidence>
<feature type="binding site" evidence="3">
    <location>
        <position position="370"/>
    </location>
    <ligand>
        <name>Mn(2+)</name>
        <dbReference type="ChEBI" id="CHEBI:29035"/>
        <label>2</label>
    </ligand>
</feature>
<dbReference type="Proteomes" id="UP000284706">
    <property type="component" value="Unassembled WGS sequence"/>
</dbReference>
<evidence type="ECO:0000256" key="4">
    <source>
        <dbReference type="SAM" id="MobiDB-lite"/>
    </source>
</evidence>
<dbReference type="OrthoDB" id="10263073at2759"/>
<feature type="domain" description="Cupin type-1" evidence="6">
    <location>
        <begin position="318"/>
        <end position="459"/>
    </location>
</feature>
<dbReference type="InParanoid" id="A0A409XXG6"/>
<feature type="signal peptide" evidence="5">
    <location>
        <begin position="1"/>
        <end position="19"/>
    </location>
</feature>
<keyword evidence="1 3" id="KW-0479">Metal-binding</keyword>
<keyword evidence="8" id="KW-1185">Reference proteome</keyword>
<feature type="binding site" evidence="3">
    <location>
        <position position="227"/>
    </location>
    <ligand>
        <name>Mn(2+)</name>
        <dbReference type="ChEBI" id="CHEBI:29035"/>
        <label>1</label>
    </ligand>
</feature>
<feature type="binding site" evidence="3">
    <location>
        <position position="184"/>
    </location>
    <ligand>
        <name>Mn(2+)</name>
        <dbReference type="ChEBI" id="CHEBI:29035"/>
        <label>1</label>
    </ligand>
</feature>
<comment type="cofactor">
    <cofactor evidence="3">
        <name>Mn(2+)</name>
        <dbReference type="ChEBI" id="CHEBI:29035"/>
    </cofactor>
    <text evidence="3">Binds 2 manganese ions per subunit.</text>
</comment>
<dbReference type="InterPro" id="IPR014710">
    <property type="entry name" value="RmlC-like_jellyroll"/>
</dbReference>
<feature type="binding site" evidence="3">
    <location>
        <position position="409"/>
    </location>
    <ligand>
        <name>Mn(2+)</name>
        <dbReference type="ChEBI" id="CHEBI:29035"/>
        <label>2</label>
    </ligand>
</feature>
<gene>
    <name evidence="7" type="ORF">CVT26_008479</name>
</gene>
<accession>A0A409XXG6</accession>
<protein>
    <recommendedName>
        <fullName evidence="6">Cupin type-1 domain-containing protein</fullName>
    </recommendedName>
</protein>
<dbReference type="GO" id="GO:0033609">
    <property type="term" value="P:oxalate metabolic process"/>
    <property type="evidence" value="ECO:0007669"/>
    <property type="project" value="InterPro"/>
</dbReference>
<feature type="binding site" evidence="3">
    <location>
        <position position="188"/>
    </location>
    <ligand>
        <name>Mn(2+)</name>
        <dbReference type="ChEBI" id="CHEBI:29035"/>
        <label>1</label>
    </ligand>
</feature>
<keyword evidence="5" id="KW-0732">Signal</keyword>
<dbReference type="STRING" id="231916.A0A409XXG6"/>
<keyword evidence="3" id="KW-0464">Manganese</keyword>
<evidence type="ECO:0000259" key="6">
    <source>
        <dbReference type="SMART" id="SM00835"/>
    </source>
</evidence>
<dbReference type="EMBL" id="NHYE01001425">
    <property type="protein sequence ID" value="PPQ95460.1"/>
    <property type="molecule type" value="Genomic_DNA"/>
</dbReference>
<dbReference type="InterPro" id="IPR051610">
    <property type="entry name" value="GPI/OXD"/>
</dbReference>
<dbReference type="Gene3D" id="2.60.120.10">
    <property type="entry name" value="Jelly Rolls"/>
    <property type="match status" value="2"/>
</dbReference>
<organism evidence="7 8">
    <name type="scientific">Gymnopilus dilepis</name>
    <dbReference type="NCBI Taxonomy" id="231916"/>
    <lineage>
        <taxon>Eukaryota</taxon>
        <taxon>Fungi</taxon>
        <taxon>Dikarya</taxon>
        <taxon>Basidiomycota</taxon>
        <taxon>Agaricomycotina</taxon>
        <taxon>Agaricomycetes</taxon>
        <taxon>Agaricomycetidae</taxon>
        <taxon>Agaricales</taxon>
        <taxon>Agaricineae</taxon>
        <taxon>Hymenogastraceae</taxon>
        <taxon>Gymnopilus</taxon>
    </lineage>
</organism>
<evidence type="ECO:0000256" key="5">
    <source>
        <dbReference type="SAM" id="SignalP"/>
    </source>
</evidence>
<feature type="region of interest" description="Disordered" evidence="4">
    <location>
        <begin position="43"/>
        <end position="104"/>
    </location>
</feature>
<dbReference type="SMART" id="SM00835">
    <property type="entry name" value="Cupin_1"/>
    <property type="match status" value="2"/>
</dbReference>
<dbReference type="GO" id="GO:0046872">
    <property type="term" value="F:metal ion binding"/>
    <property type="evidence" value="ECO:0007669"/>
    <property type="project" value="UniProtKB-KW"/>
</dbReference>
<comment type="caution">
    <text evidence="7">The sequence shown here is derived from an EMBL/GenBank/DDBJ whole genome shotgun (WGS) entry which is preliminary data.</text>
</comment>
<dbReference type="PANTHER" id="PTHR35848">
    <property type="entry name" value="OXALATE-BINDING PROTEIN"/>
    <property type="match status" value="1"/>
</dbReference>
<evidence type="ECO:0000313" key="7">
    <source>
        <dbReference type="EMBL" id="PPQ95460.1"/>
    </source>
</evidence>
<dbReference type="InterPro" id="IPR011051">
    <property type="entry name" value="RmlC_Cupin_sf"/>
</dbReference>
<feature type="binding site" evidence="3">
    <location>
        <position position="363"/>
    </location>
    <ligand>
        <name>Mn(2+)</name>
        <dbReference type="ChEBI" id="CHEBI:29035"/>
        <label>2</label>
    </ligand>
</feature>